<organism evidence="2 3">
    <name type="scientific">Quercus suber</name>
    <name type="common">Cork oak</name>
    <dbReference type="NCBI Taxonomy" id="58331"/>
    <lineage>
        <taxon>Eukaryota</taxon>
        <taxon>Viridiplantae</taxon>
        <taxon>Streptophyta</taxon>
        <taxon>Embryophyta</taxon>
        <taxon>Tracheophyta</taxon>
        <taxon>Spermatophyta</taxon>
        <taxon>Magnoliopsida</taxon>
        <taxon>eudicotyledons</taxon>
        <taxon>Gunneridae</taxon>
        <taxon>Pentapetalae</taxon>
        <taxon>rosids</taxon>
        <taxon>fabids</taxon>
        <taxon>Fagales</taxon>
        <taxon>Fagaceae</taxon>
        <taxon>Quercus</taxon>
    </lineage>
</organism>
<proteinExistence type="predicted"/>
<name>A0AAW0L4U1_QUESU</name>
<protein>
    <submittedName>
        <fullName evidence="2">Uncharacterized protein</fullName>
    </submittedName>
</protein>
<evidence type="ECO:0000313" key="2">
    <source>
        <dbReference type="EMBL" id="KAK7846117.1"/>
    </source>
</evidence>
<dbReference type="AlphaFoldDB" id="A0AAW0L4U1"/>
<keyword evidence="1" id="KW-1133">Transmembrane helix</keyword>
<keyword evidence="1" id="KW-0472">Membrane</keyword>
<dbReference type="EMBL" id="PKMF04000160">
    <property type="protein sequence ID" value="KAK7846117.1"/>
    <property type="molecule type" value="Genomic_DNA"/>
</dbReference>
<comment type="caution">
    <text evidence="2">The sequence shown here is derived from an EMBL/GenBank/DDBJ whole genome shotgun (WGS) entry which is preliminary data.</text>
</comment>
<reference evidence="2 3" key="1">
    <citation type="journal article" date="2018" name="Sci. Data">
        <title>The draft genome sequence of cork oak.</title>
        <authorList>
            <person name="Ramos A.M."/>
            <person name="Usie A."/>
            <person name="Barbosa P."/>
            <person name="Barros P.M."/>
            <person name="Capote T."/>
            <person name="Chaves I."/>
            <person name="Simoes F."/>
            <person name="Abreu I."/>
            <person name="Carrasquinho I."/>
            <person name="Faro C."/>
            <person name="Guimaraes J.B."/>
            <person name="Mendonca D."/>
            <person name="Nobrega F."/>
            <person name="Rodrigues L."/>
            <person name="Saibo N.J.M."/>
            <person name="Varela M.C."/>
            <person name="Egas C."/>
            <person name="Matos J."/>
            <person name="Miguel C.M."/>
            <person name="Oliveira M.M."/>
            <person name="Ricardo C.P."/>
            <person name="Goncalves S."/>
        </authorList>
    </citation>
    <scope>NUCLEOTIDE SEQUENCE [LARGE SCALE GENOMIC DNA]</scope>
    <source>
        <strain evidence="3">cv. HL8</strain>
    </source>
</reference>
<gene>
    <name evidence="2" type="ORF">CFP56_008358</name>
</gene>
<sequence length="106" mass="11981">MMYSRKGYLFLLKRCQLLIVVFGFVVIFTVFCLILWVAPASRPYKPRAFVKPRKSHRTVLMNLEGNKVPLYAAGASLAASDNNEEVPIGIFHVPWLLTLITTNPSN</sequence>
<dbReference type="Proteomes" id="UP000237347">
    <property type="component" value="Unassembled WGS sequence"/>
</dbReference>
<keyword evidence="3" id="KW-1185">Reference proteome</keyword>
<evidence type="ECO:0000256" key="1">
    <source>
        <dbReference type="SAM" id="Phobius"/>
    </source>
</evidence>
<feature type="transmembrane region" description="Helical" evidence="1">
    <location>
        <begin position="16"/>
        <end position="38"/>
    </location>
</feature>
<keyword evidence="1" id="KW-0812">Transmembrane</keyword>
<accession>A0AAW0L4U1</accession>
<evidence type="ECO:0000313" key="3">
    <source>
        <dbReference type="Proteomes" id="UP000237347"/>
    </source>
</evidence>